<dbReference type="PROSITE" id="PS00027">
    <property type="entry name" value="HOMEOBOX_1"/>
    <property type="match status" value="1"/>
</dbReference>
<evidence type="ECO:0000313" key="12">
    <source>
        <dbReference type="Proteomes" id="UP000507470"/>
    </source>
</evidence>
<dbReference type="AlphaFoldDB" id="A0A6J8EWN4"/>
<dbReference type="SMART" id="SM00389">
    <property type="entry name" value="HOX"/>
    <property type="match status" value="1"/>
</dbReference>
<dbReference type="EMBL" id="CACVKT020009963">
    <property type="protein sequence ID" value="CAC5424162.1"/>
    <property type="molecule type" value="Genomic_DNA"/>
</dbReference>
<organism evidence="10 12">
    <name type="scientific">Mytilus coruscus</name>
    <name type="common">Sea mussel</name>
    <dbReference type="NCBI Taxonomy" id="42192"/>
    <lineage>
        <taxon>Eukaryota</taxon>
        <taxon>Metazoa</taxon>
        <taxon>Spiralia</taxon>
        <taxon>Lophotrochozoa</taxon>
        <taxon>Mollusca</taxon>
        <taxon>Bivalvia</taxon>
        <taxon>Autobranchia</taxon>
        <taxon>Pteriomorphia</taxon>
        <taxon>Mytilida</taxon>
        <taxon>Mytiloidea</taxon>
        <taxon>Mytilidae</taxon>
        <taxon>Mytilinae</taxon>
        <taxon>Mytilus</taxon>
    </lineage>
</organism>
<dbReference type="SUPFAM" id="SSF46689">
    <property type="entry name" value="Homeodomain-like"/>
    <property type="match status" value="1"/>
</dbReference>
<dbReference type="GO" id="GO:0045944">
    <property type="term" value="P:positive regulation of transcription by RNA polymerase II"/>
    <property type="evidence" value="ECO:0007669"/>
    <property type="project" value="UniProtKB-ARBA"/>
</dbReference>
<evidence type="ECO:0000256" key="5">
    <source>
        <dbReference type="ARBA" id="ARBA00023242"/>
    </source>
</evidence>
<evidence type="ECO:0000313" key="10">
    <source>
        <dbReference type="EMBL" id="CAC5424162.1"/>
    </source>
</evidence>
<feature type="compositionally biased region" description="Low complexity" evidence="8">
    <location>
        <begin position="337"/>
        <end position="347"/>
    </location>
</feature>
<evidence type="ECO:0000256" key="8">
    <source>
        <dbReference type="SAM" id="MobiDB-lite"/>
    </source>
</evidence>
<name>A0A6J8EWN4_MYTCO</name>
<feature type="compositionally biased region" description="Basic and acidic residues" evidence="8">
    <location>
        <begin position="310"/>
        <end position="321"/>
    </location>
</feature>
<reference evidence="11" key="2">
    <citation type="submission" date="2021-12" db="EMBL/GenBank/DDBJ databases">
        <authorList>
            <person name="Yan C."/>
        </authorList>
    </citation>
    <scope>NUCLEOTIDE SEQUENCE</scope>
</reference>
<evidence type="ECO:0000256" key="3">
    <source>
        <dbReference type="ARBA" id="ARBA00023125"/>
    </source>
</evidence>
<keyword evidence="4 6" id="KW-0371">Homeobox</keyword>
<evidence type="ECO:0000256" key="6">
    <source>
        <dbReference type="PROSITE-ProRule" id="PRU00108"/>
    </source>
</evidence>
<dbReference type="PANTHER" id="PTHR45664">
    <property type="entry name" value="PROTEIN ZERKNUELLT 1-RELATED"/>
    <property type="match status" value="1"/>
</dbReference>
<evidence type="ECO:0000256" key="7">
    <source>
        <dbReference type="RuleBase" id="RU000682"/>
    </source>
</evidence>
<dbReference type="FunFam" id="1.10.10.60:FF:000504">
    <property type="entry name" value="Transcription factor RFX3"/>
    <property type="match status" value="1"/>
</dbReference>
<evidence type="ECO:0000313" key="11">
    <source>
        <dbReference type="EMBL" id="UZY20464.1"/>
    </source>
</evidence>
<evidence type="ECO:0000256" key="4">
    <source>
        <dbReference type="ARBA" id="ARBA00023155"/>
    </source>
</evidence>
<dbReference type="InterPro" id="IPR001827">
    <property type="entry name" value="Homeobox_Antennapedia_CS"/>
</dbReference>
<keyword evidence="3 6" id="KW-0238">DNA-binding</keyword>
<feature type="region of interest" description="Disordered" evidence="8">
    <location>
        <begin position="233"/>
        <end position="352"/>
    </location>
</feature>
<dbReference type="Gene3D" id="1.10.10.60">
    <property type="entry name" value="Homeodomain-like"/>
    <property type="match status" value="1"/>
</dbReference>
<protein>
    <submittedName>
        <fullName evidence="10">HOX_3</fullName>
    </submittedName>
    <submittedName>
        <fullName evidence="11">Hox3</fullName>
    </submittedName>
</protein>
<feature type="compositionally biased region" description="Low complexity" evidence="8">
    <location>
        <begin position="138"/>
        <end position="172"/>
    </location>
</feature>
<dbReference type="InterPro" id="IPR001356">
    <property type="entry name" value="HD"/>
</dbReference>
<feature type="compositionally biased region" description="Polar residues" evidence="8">
    <location>
        <begin position="248"/>
        <end position="258"/>
    </location>
</feature>
<sequence>MTHQTDDCRNDLWYHNMSVRGNAINFSNAEMHKTAYYNQPQNFPHYFPGDNGYAYEPSFGHTAPSPTGGEYYPPGSCGIQHNDFIPTSGTEFKNPPCNEDFGNLYYQNQNIPPGNSPANHSSSKPGKIFPWMTESRQNSKQRQNHQQQQQQQQPTPSQPAQTQQTTASNQQTMSEPTKRARTAYTSAQLVELEKEFHFNRYLCRPRRIEMAALLNLTERQIKIWFQNRRMKFKKEQRHKGSDKKDGNISGSESDSQGSMGPEGMGSDCGGKLTPDSLSHNSAQLTNLGPQQRPHERSPQGPSPQMNLDQMRGHFNDNEHHFQQFGQSNTHSPTMKPSLSPGISSNSSMATSHPSQMYMTMGAQQPNHGGGYNGHYMNNGQLYHEMPSMDDPYGQMYPSHIPCSNSISSYSQGQYDYVPKLTHL</sequence>
<dbReference type="CDD" id="cd00086">
    <property type="entry name" value="homeodomain"/>
    <property type="match status" value="1"/>
</dbReference>
<feature type="compositionally biased region" description="Polar residues" evidence="8">
    <location>
        <begin position="105"/>
        <end position="124"/>
    </location>
</feature>
<dbReference type="OrthoDB" id="6159439at2759"/>
<dbReference type="GO" id="GO:0000981">
    <property type="term" value="F:DNA-binding transcription factor activity, RNA polymerase II-specific"/>
    <property type="evidence" value="ECO:0007669"/>
    <property type="project" value="InterPro"/>
</dbReference>
<dbReference type="PRINTS" id="PR00024">
    <property type="entry name" value="HOMEOBOX"/>
</dbReference>
<dbReference type="InterPro" id="IPR009057">
    <property type="entry name" value="Homeodomain-like_sf"/>
</dbReference>
<dbReference type="SMR" id="A0A6J8EWN4"/>
<dbReference type="InterPro" id="IPR020479">
    <property type="entry name" value="HD_metazoa"/>
</dbReference>
<feature type="region of interest" description="Disordered" evidence="8">
    <location>
        <begin position="103"/>
        <end position="181"/>
    </location>
</feature>
<dbReference type="InterPro" id="IPR017970">
    <property type="entry name" value="Homeobox_CS"/>
</dbReference>
<keyword evidence="12" id="KW-1185">Reference proteome</keyword>
<dbReference type="EMBL" id="OM037100">
    <property type="protein sequence ID" value="UZY20464.1"/>
    <property type="molecule type" value="mRNA"/>
</dbReference>
<feature type="domain" description="Homeobox" evidence="9">
    <location>
        <begin position="175"/>
        <end position="235"/>
    </location>
</feature>
<dbReference type="PROSITE" id="PS00032">
    <property type="entry name" value="ANTENNAPEDIA"/>
    <property type="match status" value="1"/>
</dbReference>
<reference evidence="10 12" key="1">
    <citation type="submission" date="2020-06" db="EMBL/GenBank/DDBJ databases">
        <authorList>
            <person name="Li R."/>
            <person name="Bekaert M."/>
        </authorList>
    </citation>
    <scope>NUCLEOTIDE SEQUENCE [LARGE SCALE GENOMIC DNA]</scope>
    <source>
        <strain evidence="10">Wild</strain>
        <strain evidence="12">wild</strain>
    </source>
</reference>
<keyword evidence="5 6" id="KW-0539">Nucleus</keyword>
<accession>A0A6J8EWN4</accession>
<feature type="DNA-binding region" description="Homeobox" evidence="6">
    <location>
        <begin position="177"/>
        <end position="236"/>
    </location>
</feature>
<dbReference type="Proteomes" id="UP000507470">
    <property type="component" value="Unassembled WGS sequence"/>
</dbReference>
<dbReference type="GO" id="GO:0005634">
    <property type="term" value="C:nucleus"/>
    <property type="evidence" value="ECO:0007669"/>
    <property type="project" value="UniProtKB-SubCell"/>
</dbReference>
<proteinExistence type="evidence at transcript level"/>
<evidence type="ECO:0000259" key="9">
    <source>
        <dbReference type="PROSITE" id="PS50071"/>
    </source>
</evidence>
<evidence type="ECO:0000256" key="2">
    <source>
        <dbReference type="ARBA" id="ARBA00022473"/>
    </source>
</evidence>
<feature type="compositionally biased region" description="Polar residues" evidence="8">
    <location>
        <begin position="275"/>
        <end position="289"/>
    </location>
</feature>
<dbReference type="PANTHER" id="PTHR45664:SF12">
    <property type="entry name" value="PANCREAS_DUODENUM HOMEOBOX PROTEIN 1"/>
    <property type="match status" value="1"/>
</dbReference>
<dbReference type="Pfam" id="PF00046">
    <property type="entry name" value="Homeodomain"/>
    <property type="match status" value="1"/>
</dbReference>
<keyword evidence="2" id="KW-0217">Developmental protein</keyword>
<dbReference type="GO" id="GO:0000978">
    <property type="term" value="F:RNA polymerase II cis-regulatory region sequence-specific DNA binding"/>
    <property type="evidence" value="ECO:0007669"/>
    <property type="project" value="TreeGrafter"/>
</dbReference>
<dbReference type="PROSITE" id="PS50071">
    <property type="entry name" value="HOMEOBOX_2"/>
    <property type="match status" value="1"/>
</dbReference>
<gene>
    <name evidence="10" type="ORF">MCOR_56087</name>
</gene>
<comment type="subcellular location">
    <subcellularLocation>
        <location evidence="1 6 7">Nucleus</location>
    </subcellularLocation>
</comment>
<feature type="compositionally biased region" description="Polar residues" evidence="8">
    <location>
        <begin position="323"/>
        <end position="336"/>
    </location>
</feature>
<evidence type="ECO:0000256" key="1">
    <source>
        <dbReference type="ARBA" id="ARBA00004123"/>
    </source>
</evidence>